<feature type="transmembrane region" description="Helical" evidence="7">
    <location>
        <begin position="181"/>
        <end position="204"/>
    </location>
</feature>
<feature type="compositionally biased region" description="Polar residues" evidence="6">
    <location>
        <begin position="91"/>
        <end position="102"/>
    </location>
</feature>
<feature type="chain" id="PRO_5004026917" evidence="8">
    <location>
        <begin position="24"/>
        <end position="1485"/>
    </location>
</feature>
<feature type="compositionally biased region" description="Polar residues" evidence="6">
    <location>
        <begin position="778"/>
        <end position="802"/>
    </location>
</feature>
<feature type="compositionally biased region" description="Polar residues" evidence="6">
    <location>
        <begin position="674"/>
        <end position="699"/>
    </location>
</feature>
<feature type="compositionally biased region" description="Low complexity" evidence="6">
    <location>
        <begin position="76"/>
        <end position="90"/>
    </location>
</feature>
<dbReference type="InterPro" id="IPR019383">
    <property type="entry name" value="Golgin_A_7/ERF4"/>
</dbReference>
<feature type="compositionally biased region" description="Polar residues" evidence="6">
    <location>
        <begin position="38"/>
        <end position="75"/>
    </location>
</feature>
<evidence type="ECO:0000313" key="11">
    <source>
        <dbReference type="EMBL" id="EMD92664.1"/>
    </source>
</evidence>
<protein>
    <submittedName>
        <fullName evidence="11">Uncharacterized protein</fullName>
    </submittedName>
</protein>
<feature type="domain" description="Golgin subfamily A member 7/ERF4" evidence="9">
    <location>
        <begin position="1313"/>
        <end position="1429"/>
    </location>
</feature>
<dbReference type="STRING" id="701091.M2U286"/>
<feature type="region of interest" description="Disordered" evidence="6">
    <location>
        <begin position="1071"/>
        <end position="1091"/>
    </location>
</feature>
<evidence type="ECO:0000256" key="7">
    <source>
        <dbReference type="SAM" id="Phobius"/>
    </source>
</evidence>
<feature type="region of interest" description="Disordered" evidence="6">
    <location>
        <begin position="822"/>
        <end position="844"/>
    </location>
</feature>
<accession>M2U286</accession>
<dbReference type="GO" id="GO:0016020">
    <property type="term" value="C:membrane"/>
    <property type="evidence" value="ECO:0007669"/>
    <property type="project" value="UniProtKB-SubCell"/>
</dbReference>
<feature type="transmembrane region" description="Helical" evidence="7">
    <location>
        <begin position="239"/>
        <end position="255"/>
    </location>
</feature>
<evidence type="ECO:0000256" key="6">
    <source>
        <dbReference type="SAM" id="MobiDB-lite"/>
    </source>
</evidence>
<feature type="transmembrane region" description="Helical" evidence="7">
    <location>
        <begin position="124"/>
        <end position="145"/>
    </location>
</feature>
<sequence>MRFSYRFLLICLALLVCLQSTAAAPHAAVRRQDDNSSEDSTPSTTRDSASRQASITSTPEPTPSARQSSRIESNGASSAVPSSAKPSASATTQTEVPSTASSDEPVPSSPAINKESPLPIYPKLTPAMGITGVILLVSGLVYGIIGIKKKMVYVFGSAAYLSALAVTVLIIYFMNPPVSDAIQGAFFVAAFFTGIIFGVLSLVFVDMTEGFGCLLGGFCLSMWLLSLKDGGLISSSTGRAIFIGCMAAAGWSLSFSRYTRNYGLIASIAFSGATASVLGIDCLAGAGWKEFWLYLWALNDSTFPLDTNTYPVTKNMKAELAGVIIIAVAGIISQLRVWKMIQEHRAKDAAQQLERQQDLAREEEERGRKIEDEFQKERAQWEAAYGEKNLPDGSPRSSVTSPKKSTSLDAKEVDSSENLLPAARMNKASGGTVTVGVLNDDEIQPIDAEGCPVVESREVATRGVDGEKTLPGTPEETPQLQMVENEGRTSLTVSPPPAVVPLPFKVPTEEDAHSNDDNSSVSAMPETEADMTERPAVSKRVSDVSAMRQRISRDLAASQEAVFVTQDVNDDRASSVAATLDDDNDQLSIRELSPVQSPIGTEHNPFVDAGHATKASGDMPASEESTTRNETTKTDITKEHDNQTLAGARQSLTPSTDSKQSGAANAGARRDTAVFSSKTSSADQQSKGTQSDAPSLSSHTEPETRRVSVLREGALPETMSKVALSYRTNEWAKHLEGAEKPDYEDIFRPSSPGMMLPNGIEEKPAPISEELAAPLKGNQRNSRRVSNGSRMQRNSSSGFERNSLALSQESLVDPRIYTRSPPAAVLSRASSKSRPNVLAPLPTNTLMSKRETLLKNRASALVKRHSSGGHLLLGRGEDQVDGQGEEVEGGEEMTLAQRRQMLQRQSSTPQLPFEAPLTSPRRAPPSASQKWQNKDWAGKGAPPGFDSHQPQRTNSAQSNSRREQLYAGWRDSIRDAGPAQTSTTYIIEQQRAALLFERRQKELEKQQREMVQQQRASQMDSMMRSGHMLDAHREAMRKMQASANRHAREHGPQSLGAPKEPLLITAITTPSTVTTTTPRSPPAAYPPPPASPVPARWSLTNRIFNINLRSLYQGPPRLPAARLWNPVNSSPRLLQIHNPPPAPIPPPDDYYPNLPIQTEAPAATDDVRDEYPLLTLPEQRLSRQSPVPSSLAVERSTADNSISASARTSIGLPRPPPRSLQSPSSAMPPEPVAAQHPDKDVEAGRSHQPGLSRASLPGSRRSSIGSGPSASAADEDEDGDAVSELPWGPSHPCFPHPNPHVPLDSELYNTTRIIRIKRDWMVKGDLAPTFANLYPEILDPLVTEDDFRILIKKINDDLIEAFDPFTLRACLDTVMGVATLWLWEDAGFTGVKKKLAQLERWIEDWNHNVGAKEAVKIIPLRRTGYLTLDIQIPDPHLGPDTGSRPQTQEDGHHIDSPQQTDPYPPYPITPTLQVNSQPATIGANT</sequence>
<proteinExistence type="predicted"/>
<keyword evidence="5" id="KW-0175">Coiled coil</keyword>
<dbReference type="Proteomes" id="UP000016936">
    <property type="component" value="Unassembled WGS sequence"/>
</dbReference>
<evidence type="ECO:0000259" key="9">
    <source>
        <dbReference type="Pfam" id="PF10256"/>
    </source>
</evidence>
<reference evidence="12" key="2">
    <citation type="journal article" date="2013" name="PLoS Genet.">
        <title>Comparative genome structure, secondary metabolite, and effector coding capacity across Cochliobolus pathogens.</title>
        <authorList>
            <person name="Condon B.J."/>
            <person name="Leng Y."/>
            <person name="Wu D."/>
            <person name="Bushley K.E."/>
            <person name="Ohm R.A."/>
            <person name="Otillar R."/>
            <person name="Martin J."/>
            <person name="Schackwitz W."/>
            <person name="Grimwood J."/>
            <person name="MohdZainudin N."/>
            <person name="Xue C."/>
            <person name="Wang R."/>
            <person name="Manning V.A."/>
            <person name="Dhillon B."/>
            <person name="Tu Z.J."/>
            <person name="Steffenson B.J."/>
            <person name="Salamov A."/>
            <person name="Sun H."/>
            <person name="Lowry S."/>
            <person name="LaButti K."/>
            <person name="Han J."/>
            <person name="Copeland A."/>
            <person name="Lindquist E."/>
            <person name="Barry K."/>
            <person name="Schmutz J."/>
            <person name="Baker S.E."/>
            <person name="Ciuffetti L.M."/>
            <person name="Grigoriev I.V."/>
            <person name="Zhong S."/>
            <person name="Turgeon B.G."/>
        </authorList>
    </citation>
    <scope>NUCLEOTIDE SEQUENCE [LARGE SCALE GENOMIC DNA]</scope>
    <source>
        <strain evidence="12">C5 / ATCC 48332 / race O</strain>
    </source>
</reference>
<evidence type="ECO:0000259" key="10">
    <source>
        <dbReference type="Pfam" id="PF13886"/>
    </source>
</evidence>
<organism evidence="11 12">
    <name type="scientific">Cochliobolus heterostrophus (strain C5 / ATCC 48332 / race O)</name>
    <name type="common">Southern corn leaf blight fungus</name>
    <name type="synonym">Bipolaris maydis</name>
    <dbReference type="NCBI Taxonomy" id="701091"/>
    <lineage>
        <taxon>Eukaryota</taxon>
        <taxon>Fungi</taxon>
        <taxon>Dikarya</taxon>
        <taxon>Ascomycota</taxon>
        <taxon>Pezizomycotina</taxon>
        <taxon>Dothideomycetes</taxon>
        <taxon>Pleosporomycetidae</taxon>
        <taxon>Pleosporales</taxon>
        <taxon>Pleosporineae</taxon>
        <taxon>Pleosporaceae</taxon>
        <taxon>Bipolaris</taxon>
    </lineage>
</organism>
<dbReference type="OMA" id="VQSYRTN"/>
<feature type="domain" description="TM7S3/TM198-like" evidence="10">
    <location>
        <begin position="132"/>
        <end position="335"/>
    </location>
</feature>
<feature type="region of interest" description="Disordered" evidence="6">
    <location>
        <begin position="25"/>
        <end position="113"/>
    </location>
</feature>
<feature type="region of interest" description="Disordered" evidence="6">
    <location>
        <begin position="593"/>
        <end position="719"/>
    </location>
</feature>
<dbReference type="EMBL" id="KB445575">
    <property type="protein sequence ID" value="EMD92664.1"/>
    <property type="molecule type" value="Genomic_DNA"/>
</dbReference>
<gene>
    <name evidence="11" type="ORF">COCHEDRAFT_1224434</name>
</gene>
<dbReference type="HOGENOM" id="CLU_003667_0_0_1"/>
<feature type="transmembrane region" description="Helical" evidence="7">
    <location>
        <begin position="211"/>
        <end position="227"/>
    </location>
</feature>
<evidence type="ECO:0000256" key="4">
    <source>
        <dbReference type="ARBA" id="ARBA00023136"/>
    </source>
</evidence>
<feature type="compositionally biased region" description="Polar residues" evidence="6">
    <location>
        <begin position="900"/>
        <end position="910"/>
    </location>
</feature>
<feature type="compositionally biased region" description="Polar residues" evidence="6">
    <location>
        <begin position="948"/>
        <end position="959"/>
    </location>
</feature>
<feature type="compositionally biased region" description="Polar residues" evidence="6">
    <location>
        <begin position="650"/>
        <end position="663"/>
    </location>
</feature>
<keyword evidence="3 7" id="KW-1133">Transmembrane helix</keyword>
<feature type="compositionally biased region" description="Pro residues" evidence="6">
    <location>
        <begin position="1079"/>
        <end position="1091"/>
    </location>
</feature>
<evidence type="ECO:0000256" key="1">
    <source>
        <dbReference type="ARBA" id="ARBA00004141"/>
    </source>
</evidence>
<dbReference type="InterPro" id="IPR025256">
    <property type="entry name" value="TM7S3/TM198-like_dom"/>
</dbReference>
<keyword evidence="12" id="KW-1185">Reference proteome</keyword>
<feature type="compositionally biased region" description="Polar residues" evidence="6">
    <location>
        <begin position="1472"/>
        <end position="1485"/>
    </location>
</feature>
<feature type="region of interest" description="Disordered" evidence="6">
    <location>
        <begin position="771"/>
        <end position="802"/>
    </location>
</feature>
<keyword evidence="2 7" id="KW-0812">Transmembrane</keyword>
<evidence type="ECO:0000256" key="8">
    <source>
        <dbReference type="SAM" id="SignalP"/>
    </source>
</evidence>
<feature type="compositionally biased region" description="Low complexity" evidence="6">
    <location>
        <begin position="1255"/>
        <end position="1272"/>
    </location>
</feature>
<feature type="region of interest" description="Disordered" evidence="6">
    <location>
        <begin position="1134"/>
        <end position="1156"/>
    </location>
</feature>
<dbReference type="PANTHER" id="PTHR39469:SF1">
    <property type="entry name" value="DUF4203 DOMAIN-CONTAINING PROTEIN"/>
    <property type="match status" value="1"/>
</dbReference>
<feature type="region of interest" description="Disordered" evidence="6">
    <location>
        <begin position="488"/>
        <end position="543"/>
    </location>
</feature>
<feature type="transmembrane region" description="Helical" evidence="7">
    <location>
        <begin position="262"/>
        <end position="288"/>
    </location>
</feature>
<keyword evidence="4 7" id="KW-0472">Membrane</keyword>
<dbReference type="Pfam" id="PF10256">
    <property type="entry name" value="Erf4"/>
    <property type="match status" value="1"/>
</dbReference>
<feature type="compositionally biased region" description="Pro residues" evidence="6">
    <location>
        <begin position="1138"/>
        <end position="1149"/>
    </location>
</feature>
<feature type="compositionally biased region" description="Polar residues" evidence="6">
    <location>
        <begin position="395"/>
        <end position="408"/>
    </location>
</feature>
<comment type="subcellular location">
    <subcellularLocation>
        <location evidence="1">Membrane</location>
        <topology evidence="1">Multi-pass membrane protein</topology>
    </subcellularLocation>
</comment>
<dbReference type="PANTHER" id="PTHR39469">
    <property type="entry name" value="CHROMOSOME 1, WHOLE GENOME SHOTGUN SEQUENCE"/>
    <property type="match status" value="1"/>
</dbReference>
<feature type="region of interest" description="Disordered" evidence="6">
    <location>
        <begin position="1175"/>
        <end position="1301"/>
    </location>
</feature>
<feature type="compositionally biased region" description="Acidic residues" evidence="6">
    <location>
        <begin position="879"/>
        <end position="891"/>
    </location>
</feature>
<feature type="transmembrane region" description="Helical" evidence="7">
    <location>
        <begin position="152"/>
        <end position="175"/>
    </location>
</feature>
<dbReference type="eggNOG" id="ENOG502RXUE">
    <property type="taxonomic scope" value="Eukaryota"/>
</dbReference>
<feature type="compositionally biased region" description="Basic and acidic residues" evidence="6">
    <location>
        <begin position="625"/>
        <end position="642"/>
    </location>
</feature>
<feature type="compositionally biased region" description="Polar residues" evidence="6">
    <location>
        <begin position="1198"/>
        <end position="1208"/>
    </location>
</feature>
<feature type="compositionally biased region" description="Basic and acidic residues" evidence="6">
    <location>
        <begin position="355"/>
        <end position="380"/>
    </location>
</feature>
<evidence type="ECO:0000256" key="5">
    <source>
        <dbReference type="SAM" id="Coils"/>
    </source>
</evidence>
<feature type="compositionally biased region" description="Basic and acidic residues" evidence="6">
    <location>
        <begin position="1236"/>
        <end position="1245"/>
    </location>
</feature>
<evidence type="ECO:0000256" key="2">
    <source>
        <dbReference type="ARBA" id="ARBA00022692"/>
    </source>
</evidence>
<feature type="signal peptide" evidence="8">
    <location>
        <begin position="1"/>
        <end position="23"/>
    </location>
</feature>
<evidence type="ECO:0000256" key="3">
    <source>
        <dbReference type="ARBA" id="ARBA00022989"/>
    </source>
</evidence>
<dbReference type="Pfam" id="PF13886">
    <property type="entry name" value="TM7S3_TM198"/>
    <property type="match status" value="1"/>
</dbReference>
<dbReference type="OrthoDB" id="102260at2759"/>
<feature type="coiled-coil region" evidence="5">
    <location>
        <begin position="996"/>
        <end position="1049"/>
    </location>
</feature>
<feature type="region of interest" description="Disordered" evidence="6">
    <location>
        <begin position="352"/>
        <end position="417"/>
    </location>
</feature>
<feature type="region of interest" description="Disordered" evidence="6">
    <location>
        <begin position="1434"/>
        <end position="1485"/>
    </location>
</feature>
<reference evidence="11 12" key="1">
    <citation type="journal article" date="2012" name="PLoS Pathog.">
        <title>Diverse lifestyles and strategies of plant pathogenesis encoded in the genomes of eighteen Dothideomycetes fungi.</title>
        <authorList>
            <person name="Ohm R.A."/>
            <person name="Feau N."/>
            <person name="Henrissat B."/>
            <person name="Schoch C.L."/>
            <person name="Horwitz B.A."/>
            <person name="Barry K.W."/>
            <person name="Condon B.J."/>
            <person name="Copeland A.C."/>
            <person name="Dhillon B."/>
            <person name="Glaser F."/>
            <person name="Hesse C.N."/>
            <person name="Kosti I."/>
            <person name="LaButti K."/>
            <person name="Lindquist E.A."/>
            <person name="Lucas S."/>
            <person name="Salamov A.A."/>
            <person name="Bradshaw R.E."/>
            <person name="Ciuffetti L."/>
            <person name="Hamelin R.C."/>
            <person name="Kema G.H.J."/>
            <person name="Lawrence C."/>
            <person name="Scott J.A."/>
            <person name="Spatafora J.W."/>
            <person name="Turgeon B.G."/>
            <person name="de Wit P.J.G.M."/>
            <person name="Zhong S."/>
            <person name="Goodwin S.B."/>
            <person name="Grigoriev I.V."/>
        </authorList>
    </citation>
    <scope>NUCLEOTIDE SEQUENCE [LARGE SCALE GENOMIC DNA]</scope>
    <source>
        <strain evidence="12">C5 / ATCC 48332 / race O</strain>
    </source>
</reference>
<keyword evidence="8" id="KW-0732">Signal</keyword>
<name>M2U286_COCH5</name>
<feature type="region of interest" description="Disordered" evidence="6">
    <location>
        <begin position="869"/>
        <end position="963"/>
    </location>
</feature>
<feature type="compositionally biased region" description="Basic and acidic residues" evidence="6">
    <location>
        <begin position="507"/>
        <end position="516"/>
    </location>
</feature>
<evidence type="ECO:0000313" key="12">
    <source>
        <dbReference type="Proteomes" id="UP000016936"/>
    </source>
</evidence>